<sequence>MVEGILPTWKKAFPSWTSAGGASTRTRHQLLFISRVGSSQSPLPGG</sequence>
<dbReference type="AlphaFoldDB" id="A0A1A8N986"/>
<protein>
    <submittedName>
        <fullName evidence="1">Uncharacterized protein</fullName>
    </submittedName>
</protein>
<dbReference type="EMBL" id="HAEH01000710">
    <property type="protein sequence ID" value="SBR65421.1"/>
    <property type="molecule type" value="Transcribed_RNA"/>
</dbReference>
<reference evidence="1" key="2">
    <citation type="submission" date="2016-06" db="EMBL/GenBank/DDBJ databases">
        <title>The genome of a short-lived fish provides insights into sex chromosome evolution and the genetic control of aging.</title>
        <authorList>
            <person name="Reichwald K."/>
            <person name="Felder M."/>
            <person name="Petzold A."/>
            <person name="Koch P."/>
            <person name="Groth M."/>
            <person name="Platzer M."/>
        </authorList>
    </citation>
    <scope>NUCLEOTIDE SEQUENCE</scope>
    <source>
        <tissue evidence="1">Brain</tissue>
    </source>
</reference>
<name>A0A1A8N986_9TELE</name>
<organism evidence="1">
    <name type="scientific">Nothobranchius rachovii</name>
    <name type="common">bluefin notho</name>
    <dbReference type="NCBI Taxonomy" id="451742"/>
    <lineage>
        <taxon>Eukaryota</taxon>
        <taxon>Metazoa</taxon>
        <taxon>Chordata</taxon>
        <taxon>Craniata</taxon>
        <taxon>Vertebrata</taxon>
        <taxon>Euteleostomi</taxon>
        <taxon>Actinopterygii</taxon>
        <taxon>Neopterygii</taxon>
        <taxon>Teleostei</taxon>
        <taxon>Neoteleostei</taxon>
        <taxon>Acanthomorphata</taxon>
        <taxon>Ovalentaria</taxon>
        <taxon>Atherinomorphae</taxon>
        <taxon>Cyprinodontiformes</taxon>
        <taxon>Nothobranchiidae</taxon>
        <taxon>Nothobranchius</taxon>
    </lineage>
</organism>
<feature type="non-terminal residue" evidence="1">
    <location>
        <position position="46"/>
    </location>
</feature>
<proteinExistence type="predicted"/>
<gene>
    <name evidence="1" type="primary">Nfu_g_1_015341</name>
</gene>
<reference evidence="1" key="1">
    <citation type="submission" date="2016-05" db="EMBL/GenBank/DDBJ databases">
        <authorList>
            <person name="Lavstsen T."/>
            <person name="Jespersen J.S."/>
        </authorList>
    </citation>
    <scope>NUCLEOTIDE SEQUENCE</scope>
    <source>
        <tissue evidence="1">Brain</tissue>
    </source>
</reference>
<evidence type="ECO:0000313" key="1">
    <source>
        <dbReference type="EMBL" id="SBR65421.1"/>
    </source>
</evidence>
<accession>A0A1A8N986</accession>